<dbReference type="AlphaFoldDB" id="A0A0J8GC37"/>
<evidence type="ECO:0000259" key="3">
    <source>
        <dbReference type="Pfam" id="PF00881"/>
    </source>
</evidence>
<name>A0A0J8GC37_9LIST</name>
<feature type="domain" description="Nitroreductase" evidence="3">
    <location>
        <begin position="12"/>
        <end position="189"/>
    </location>
</feature>
<dbReference type="InterPro" id="IPR029479">
    <property type="entry name" value="Nitroreductase"/>
</dbReference>
<dbReference type="EMBL" id="AZHO01000011">
    <property type="protein sequence ID" value="KMT60160.1"/>
    <property type="molecule type" value="Genomic_DNA"/>
</dbReference>
<evidence type="ECO:0000256" key="1">
    <source>
        <dbReference type="ARBA" id="ARBA00007118"/>
    </source>
</evidence>
<comment type="similarity">
    <text evidence="1">Belongs to the nitroreductase family.</text>
</comment>
<dbReference type="Gene3D" id="3.40.109.10">
    <property type="entry name" value="NADH Oxidase"/>
    <property type="match status" value="1"/>
</dbReference>
<dbReference type="PANTHER" id="PTHR43673">
    <property type="entry name" value="NAD(P)H NITROREDUCTASE YDGI-RELATED"/>
    <property type="match status" value="1"/>
</dbReference>
<dbReference type="Pfam" id="PF00881">
    <property type="entry name" value="Nitroreductase"/>
    <property type="match status" value="1"/>
</dbReference>
<dbReference type="SUPFAM" id="SSF55469">
    <property type="entry name" value="FMN-dependent nitroreductase-like"/>
    <property type="match status" value="1"/>
</dbReference>
<dbReference type="CDD" id="cd02137">
    <property type="entry name" value="MhqN-like"/>
    <property type="match status" value="1"/>
</dbReference>
<evidence type="ECO:0000313" key="5">
    <source>
        <dbReference type="Proteomes" id="UP000052258"/>
    </source>
</evidence>
<sequence length="209" mass="23547">MYKNNDFHDLMKNRRSIRAYDENVKITHEEMLEMINEATSAPSSVNMQPWRFVVADSGEAKAKLRPLVRFNTTQNDTSSAMIILFGDKNAFENGEKIYSTAVAKGLMPEEVKNKQLPALSAMFKDATESELERISLIDGGLVAMQFMLVARAYGYDTNPIGGFERDEVAKAFDMDTKRYTPIMILSIGKAKDAGYPSYRLDAQDITSFK</sequence>
<dbReference type="GO" id="GO:0016491">
    <property type="term" value="F:oxidoreductase activity"/>
    <property type="evidence" value="ECO:0007669"/>
    <property type="project" value="UniProtKB-KW"/>
</dbReference>
<accession>A0A0J8GC37</accession>
<comment type="caution">
    <text evidence="4">The sequence shown here is derived from an EMBL/GenBank/DDBJ whole genome shotgun (WGS) entry which is preliminary data.</text>
</comment>
<evidence type="ECO:0000313" key="4">
    <source>
        <dbReference type="EMBL" id="KMT60160.1"/>
    </source>
</evidence>
<dbReference type="Proteomes" id="UP000052258">
    <property type="component" value="Unassembled WGS sequence"/>
</dbReference>
<dbReference type="PATRIC" id="fig|1430899.3.peg.1121"/>
<gene>
    <name evidence="4" type="ORF">X560_1086</name>
</gene>
<dbReference type="OrthoDB" id="9782629at2"/>
<dbReference type="RefSeq" id="WP_007472854.1">
    <property type="nucleotide sequence ID" value="NZ_KQ130613.1"/>
</dbReference>
<dbReference type="PANTHER" id="PTHR43673:SF10">
    <property type="entry name" value="NADH DEHYDROGENASE_NAD(P)H NITROREDUCTASE XCC3605-RELATED"/>
    <property type="match status" value="1"/>
</dbReference>
<protein>
    <submittedName>
        <fullName evidence="4">Putative NADH oxidase</fullName>
    </submittedName>
</protein>
<keyword evidence="5" id="KW-1185">Reference proteome</keyword>
<proteinExistence type="inferred from homology"/>
<dbReference type="InterPro" id="IPR000415">
    <property type="entry name" value="Nitroreductase-like"/>
</dbReference>
<reference evidence="4 5" key="1">
    <citation type="journal article" date="2015" name="Genome Biol. Evol.">
        <title>Comparative Genomics of Listeria Sensu Lato: Genus-Wide Differences in Evolutionary Dynamics and the Progressive Gain of Complex, Potentially Pathogenicity-Related Traits through Lateral Gene Transfer.</title>
        <authorList>
            <person name="Chiara M."/>
            <person name="Caruso M."/>
            <person name="D'Erchia A.M."/>
            <person name="Manzari C."/>
            <person name="Fraccalvieri R."/>
            <person name="Goffredo E."/>
            <person name="Latorre L."/>
            <person name="Miccolupo A."/>
            <person name="Padalino I."/>
            <person name="Santagada G."/>
            <person name="Chiocco D."/>
            <person name="Pesole G."/>
            <person name="Horner D.S."/>
            <person name="Parisi A."/>
        </authorList>
    </citation>
    <scope>NUCLEOTIDE SEQUENCE [LARGE SCALE GENOMIC DNA]</scope>
    <source>
        <strain evidence="4 5">1991</strain>
    </source>
</reference>
<organism evidence="4 5">
    <name type="scientific">Listeria fleischmannii 1991</name>
    <dbReference type="NCBI Taxonomy" id="1430899"/>
    <lineage>
        <taxon>Bacteria</taxon>
        <taxon>Bacillati</taxon>
        <taxon>Bacillota</taxon>
        <taxon>Bacilli</taxon>
        <taxon>Bacillales</taxon>
        <taxon>Listeriaceae</taxon>
        <taxon>Listeria</taxon>
    </lineage>
</organism>
<keyword evidence="2" id="KW-0560">Oxidoreductase</keyword>
<evidence type="ECO:0000256" key="2">
    <source>
        <dbReference type="ARBA" id="ARBA00023002"/>
    </source>
</evidence>